<accession>A0A0L7L3P1</accession>
<dbReference type="EMBL" id="JTDY01003234">
    <property type="protein sequence ID" value="KOB69909.1"/>
    <property type="molecule type" value="Genomic_DNA"/>
</dbReference>
<name>A0A0L7L3P1_OPEBR</name>
<keyword evidence="1" id="KW-0732">Signal</keyword>
<dbReference type="Gene3D" id="2.130.10.10">
    <property type="entry name" value="YVTN repeat-like/Quinoprotein amine dehydrogenase"/>
    <property type="match status" value="1"/>
</dbReference>
<proteinExistence type="predicted"/>
<evidence type="ECO:0008006" key="4">
    <source>
        <dbReference type="Google" id="ProtNLM"/>
    </source>
</evidence>
<protein>
    <recommendedName>
        <fullName evidence="4">Ommochrome-binding protein</fullName>
    </recommendedName>
</protein>
<evidence type="ECO:0000313" key="3">
    <source>
        <dbReference type="Proteomes" id="UP000037510"/>
    </source>
</evidence>
<organism evidence="2 3">
    <name type="scientific">Operophtera brumata</name>
    <name type="common">Winter moth</name>
    <name type="synonym">Phalaena brumata</name>
    <dbReference type="NCBI Taxonomy" id="104452"/>
    <lineage>
        <taxon>Eukaryota</taxon>
        <taxon>Metazoa</taxon>
        <taxon>Ecdysozoa</taxon>
        <taxon>Arthropoda</taxon>
        <taxon>Hexapoda</taxon>
        <taxon>Insecta</taxon>
        <taxon>Pterygota</taxon>
        <taxon>Neoptera</taxon>
        <taxon>Endopterygota</taxon>
        <taxon>Lepidoptera</taxon>
        <taxon>Glossata</taxon>
        <taxon>Ditrysia</taxon>
        <taxon>Geometroidea</taxon>
        <taxon>Geometridae</taxon>
        <taxon>Larentiinae</taxon>
        <taxon>Operophtera</taxon>
    </lineage>
</organism>
<gene>
    <name evidence="2" type="ORF">OBRU01_16162</name>
</gene>
<comment type="caution">
    <text evidence="2">The sequence shown here is derived from an EMBL/GenBank/DDBJ whole genome shotgun (WGS) entry which is preliminary data.</text>
</comment>
<feature type="chain" id="PRO_5005573120" description="Ommochrome-binding protein" evidence="1">
    <location>
        <begin position="18"/>
        <end position="265"/>
    </location>
</feature>
<dbReference type="InterPro" id="IPR015943">
    <property type="entry name" value="WD40/YVTN_repeat-like_dom_sf"/>
</dbReference>
<dbReference type="AlphaFoldDB" id="A0A0L7L3P1"/>
<evidence type="ECO:0000313" key="2">
    <source>
        <dbReference type="EMBL" id="KOB69909.1"/>
    </source>
</evidence>
<keyword evidence="3" id="KW-1185">Reference proteome</keyword>
<dbReference type="Proteomes" id="UP000037510">
    <property type="component" value="Unassembled WGS sequence"/>
</dbReference>
<sequence length="265" mass="30403">MLFNLFLFTIISVPVRTSCVKYCEILSRDDPNKQCYVKETLVGIAHSPNQLAVDRQSNHLYFSFDSGLGEYTAAVYKLDSKEMTVLKGVNDAFAIAVDPSSRDVYFGGSYGIYKYNPVLQTLRRLNIQNLDIWWIFVKRYVYFIKFPSLKTYCYVNGTITADEQLKDNLVQQMVIDVDNYKFFINNTGLYGIKKKKNQAVLLRDSPRFLSMATDNNGYVFICSEDGIYIVSKLMQKVKKILSLQGVLGFTFDNSNNIIYSTSHEL</sequence>
<feature type="non-terminal residue" evidence="2">
    <location>
        <position position="265"/>
    </location>
</feature>
<reference evidence="2 3" key="1">
    <citation type="journal article" date="2015" name="Genome Biol. Evol.">
        <title>The genome of winter moth (Operophtera brumata) provides a genomic perspective on sexual dimorphism and phenology.</title>
        <authorList>
            <person name="Derks M.F."/>
            <person name="Smit S."/>
            <person name="Salis L."/>
            <person name="Schijlen E."/>
            <person name="Bossers A."/>
            <person name="Mateman C."/>
            <person name="Pijl A.S."/>
            <person name="de Ridder D."/>
            <person name="Groenen M.A."/>
            <person name="Visser M.E."/>
            <person name="Megens H.J."/>
        </authorList>
    </citation>
    <scope>NUCLEOTIDE SEQUENCE [LARGE SCALE GENOMIC DNA]</scope>
    <source>
        <strain evidence="2">WM2013NL</strain>
        <tissue evidence="2">Head and thorax</tissue>
    </source>
</reference>
<dbReference type="SUPFAM" id="SSF63829">
    <property type="entry name" value="Calcium-dependent phosphotriesterase"/>
    <property type="match status" value="1"/>
</dbReference>
<evidence type="ECO:0000256" key="1">
    <source>
        <dbReference type="SAM" id="SignalP"/>
    </source>
</evidence>
<feature type="signal peptide" evidence="1">
    <location>
        <begin position="1"/>
        <end position="17"/>
    </location>
</feature>